<accession>A0ABY7ARV9</accession>
<keyword evidence="1" id="KW-0812">Transmembrane</keyword>
<geneLocation type="plasmid" evidence="2 3">
    <name>pCadTS8_2</name>
</geneLocation>
<dbReference type="Proteomes" id="UP001163726">
    <property type="component" value="Plasmid pCadTS8_2"/>
</dbReference>
<feature type="transmembrane region" description="Helical" evidence="1">
    <location>
        <begin position="142"/>
        <end position="160"/>
    </location>
</feature>
<dbReference type="InterPro" id="IPR052776">
    <property type="entry name" value="Chloro_ReproSupport/MetalTrans"/>
</dbReference>
<proteinExistence type="predicted"/>
<dbReference type="EMBL" id="CP109967">
    <property type="protein sequence ID" value="WAJ72275.1"/>
    <property type="molecule type" value="Genomic_DNA"/>
</dbReference>
<name>A0ABY7ARV9_9ALTE</name>
<keyword evidence="3" id="KW-1185">Reference proteome</keyword>
<evidence type="ECO:0000313" key="2">
    <source>
        <dbReference type="EMBL" id="WAJ72275.1"/>
    </source>
</evidence>
<feature type="transmembrane region" description="Helical" evidence="1">
    <location>
        <begin position="83"/>
        <end position="100"/>
    </location>
</feature>
<protein>
    <recommendedName>
        <fullName evidence="4">ABC-type nickel/cobalt efflux system permease component RcnA</fullName>
    </recommendedName>
</protein>
<dbReference type="PANTHER" id="PTHR33876">
    <property type="entry name" value="UNNAMED PRODUCT"/>
    <property type="match status" value="1"/>
</dbReference>
<organism evidence="2 3">
    <name type="scientific">Catenovulum adriaticum</name>
    <dbReference type="NCBI Taxonomy" id="2984846"/>
    <lineage>
        <taxon>Bacteria</taxon>
        <taxon>Pseudomonadati</taxon>
        <taxon>Pseudomonadota</taxon>
        <taxon>Gammaproteobacteria</taxon>
        <taxon>Alteromonadales</taxon>
        <taxon>Alteromonadaceae</taxon>
        <taxon>Catenovulum</taxon>
    </lineage>
</organism>
<feature type="transmembrane region" description="Helical" evidence="1">
    <location>
        <begin position="172"/>
        <end position="195"/>
    </location>
</feature>
<keyword evidence="2" id="KW-0614">Plasmid</keyword>
<keyword evidence="1" id="KW-0472">Membrane</keyword>
<sequence length="228" mass="25045">MDIANLSILLLALGMGLLHALDADHVIAMSTIVSCENRLKRIAQYSMLWGGGHGGIILLVTIAFIYFDWAFPQTWSLYAEKTVGILLILLGAQLLFKIYVSKLQLLWHKHGNLAHFHFVKRDEIEAHQQISKHNLWQKHKPLLVGILHGLAGSAPMLAILPGISGQRMNTGLAYVAIFTLGCLVGMLAFGLGLGLCQRKLAHIHLGFSKVLQTFSGAISLGIGCYWLT</sequence>
<evidence type="ECO:0000313" key="3">
    <source>
        <dbReference type="Proteomes" id="UP001163726"/>
    </source>
</evidence>
<reference evidence="2" key="1">
    <citation type="submission" date="2022-10" db="EMBL/GenBank/DDBJ databases">
        <title>Catenovulum adriacola sp. nov. isolated in the Harbour of Susak.</title>
        <authorList>
            <person name="Schoch T."/>
            <person name="Reich S.J."/>
            <person name="Stoeferle S."/>
            <person name="Flaiz M."/>
            <person name="Kazda M."/>
            <person name="Riedel C.U."/>
            <person name="Duerre P."/>
        </authorList>
    </citation>
    <scope>NUCLEOTIDE SEQUENCE</scope>
    <source>
        <strain evidence="2">TS8</strain>
        <plasmid evidence="2">pCadTS8_2</plasmid>
    </source>
</reference>
<keyword evidence="1" id="KW-1133">Transmembrane helix</keyword>
<feature type="transmembrane region" description="Helical" evidence="1">
    <location>
        <begin position="47"/>
        <end position="71"/>
    </location>
</feature>
<dbReference type="PANTHER" id="PTHR33876:SF4">
    <property type="entry name" value="CHLOROPLAST PROTEIN FOR GROWTH AND FERTILITY 2"/>
    <property type="match status" value="1"/>
</dbReference>
<dbReference type="RefSeq" id="WP_268076990.1">
    <property type="nucleotide sequence ID" value="NZ_CP109967.1"/>
</dbReference>
<gene>
    <name evidence="2" type="ORF">OLW01_16160</name>
</gene>
<evidence type="ECO:0008006" key="4">
    <source>
        <dbReference type="Google" id="ProtNLM"/>
    </source>
</evidence>
<evidence type="ECO:0000256" key="1">
    <source>
        <dbReference type="SAM" id="Phobius"/>
    </source>
</evidence>